<dbReference type="PANTHER" id="PTHR10242:SF2">
    <property type="entry name" value="N-GLYCOSYLASE_DNA LYASE"/>
    <property type="match status" value="1"/>
</dbReference>
<dbReference type="Pfam" id="PF00730">
    <property type="entry name" value="HhH-GPD"/>
    <property type="match status" value="1"/>
</dbReference>
<reference evidence="11" key="2">
    <citation type="journal article" date="2021" name="PeerJ">
        <title>Extensive microbial diversity within the chicken gut microbiome revealed by metagenomics and culture.</title>
        <authorList>
            <person name="Gilroy R."/>
            <person name="Ravi A."/>
            <person name="Getino M."/>
            <person name="Pursley I."/>
            <person name="Horton D.L."/>
            <person name="Alikhan N.F."/>
            <person name="Baker D."/>
            <person name="Gharbi K."/>
            <person name="Hall N."/>
            <person name="Watson M."/>
            <person name="Adriaenssens E.M."/>
            <person name="Foster-Nyarko E."/>
            <person name="Jarju S."/>
            <person name="Secka A."/>
            <person name="Antonio M."/>
            <person name="Oren A."/>
            <person name="Chaudhuri R.R."/>
            <person name="La Ragione R."/>
            <person name="Hildebrand F."/>
            <person name="Pallen M.J."/>
        </authorList>
    </citation>
    <scope>NUCLEOTIDE SEQUENCE</scope>
    <source>
        <strain evidence="11">ChiHjej10B9-9673</strain>
    </source>
</reference>
<evidence type="ECO:0000313" key="12">
    <source>
        <dbReference type="Proteomes" id="UP000824001"/>
    </source>
</evidence>
<feature type="domain" description="HhH-GPD" evidence="10">
    <location>
        <begin position="117"/>
        <end position="270"/>
    </location>
</feature>
<dbReference type="GO" id="GO:0006289">
    <property type="term" value="P:nucleotide-excision repair"/>
    <property type="evidence" value="ECO:0007669"/>
    <property type="project" value="InterPro"/>
</dbReference>
<protein>
    <recommendedName>
        <fullName evidence="2">DNA-(apurinic or apyrimidinic site) lyase</fullName>
        <ecNumber evidence="2">4.2.99.18</ecNumber>
    </recommendedName>
</protein>
<organism evidence="11 12">
    <name type="scientific">Candidatus Scatomorpha merdipullorum</name>
    <dbReference type="NCBI Taxonomy" id="2840927"/>
    <lineage>
        <taxon>Bacteria</taxon>
        <taxon>Bacillati</taxon>
        <taxon>Bacillota</taxon>
        <taxon>Clostridia</taxon>
        <taxon>Eubacteriales</taxon>
        <taxon>Candidatus Scatomorpha</taxon>
    </lineage>
</organism>
<evidence type="ECO:0000256" key="2">
    <source>
        <dbReference type="ARBA" id="ARBA00012720"/>
    </source>
</evidence>
<dbReference type="EMBL" id="DVJK01000020">
    <property type="protein sequence ID" value="HIS66059.1"/>
    <property type="molecule type" value="Genomic_DNA"/>
</dbReference>
<dbReference type="InterPro" id="IPR052054">
    <property type="entry name" value="Oxidative_DNA_repair_enzyme"/>
</dbReference>
<evidence type="ECO:0000256" key="5">
    <source>
        <dbReference type="ARBA" id="ARBA00023204"/>
    </source>
</evidence>
<dbReference type="PANTHER" id="PTHR10242">
    <property type="entry name" value="8-OXOGUANINE DNA GLYCOSYLASE"/>
    <property type="match status" value="1"/>
</dbReference>
<dbReference type="InterPro" id="IPR012904">
    <property type="entry name" value="OGG_N"/>
</dbReference>
<evidence type="ECO:0000256" key="8">
    <source>
        <dbReference type="ARBA" id="ARBA00023295"/>
    </source>
</evidence>
<sequence length="278" mass="30756">MICLYKTFELCPAGELSPYKTFECGQCFRWNALGEQDYLGVASGRAARVFLSGETACVECGEDDIGFWRAYLDMDADYAAARESVMRGAYLTDCAECGAGIRILRQDKWEALCSFIISQCNNIPRIKSIVEKLCALFGEPFETPWGVKYSFPAAERVALLEEPELAPLRAGYRAAYIINAARAVASGDMDLDAAAAMDGDAARRYLKGLSGVGDKVANCAVLFGLHRLDAFPVDVWIKRALREHMPPGFDPKSLGEYAGLAQQYMFFAEREKSAGRWR</sequence>
<proteinExistence type="inferred from homology"/>
<dbReference type="InterPro" id="IPR011257">
    <property type="entry name" value="DNA_glycosylase"/>
</dbReference>
<dbReference type="GO" id="GO:0003684">
    <property type="term" value="F:damaged DNA binding"/>
    <property type="evidence" value="ECO:0007669"/>
    <property type="project" value="InterPro"/>
</dbReference>
<comment type="similarity">
    <text evidence="1">Belongs to the type-1 OGG1 family.</text>
</comment>
<reference evidence="11" key="1">
    <citation type="submission" date="2020-10" db="EMBL/GenBank/DDBJ databases">
        <authorList>
            <person name="Gilroy R."/>
        </authorList>
    </citation>
    <scope>NUCLEOTIDE SEQUENCE</scope>
    <source>
        <strain evidence="11">ChiHjej10B9-9673</strain>
    </source>
</reference>
<keyword evidence="4" id="KW-0378">Hydrolase</keyword>
<dbReference type="SUPFAM" id="SSF48150">
    <property type="entry name" value="DNA-glycosylase"/>
    <property type="match status" value="1"/>
</dbReference>
<evidence type="ECO:0000256" key="6">
    <source>
        <dbReference type="ARBA" id="ARBA00023239"/>
    </source>
</evidence>
<dbReference type="Gene3D" id="3.30.310.260">
    <property type="match status" value="1"/>
</dbReference>
<dbReference type="SMART" id="SM00478">
    <property type="entry name" value="ENDO3c"/>
    <property type="match status" value="1"/>
</dbReference>
<evidence type="ECO:0000256" key="1">
    <source>
        <dbReference type="ARBA" id="ARBA00010679"/>
    </source>
</evidence>
<keyword evidence="8" id="KW-0326">Glycosidase</keyword>
<keyword evidence="3" id="KW-0227">DNA damage</keyword>
<evidence type="ECO:0000256" key="9">
    <source>
        <dbReference type="ARBA" id="ARBA00044632"/>
    </source>
</evidence>
<keyword evidence="7" id="KW-0511">Multifunctional enzyme</keyword>
<dbReference type="GO" id="GO:0140078">
    <property type="term" value="F:class I DNA-(apurinic or apyrimidinic site) endonuclease activity"/>
    <property type="evidence" value="ECO:0007669"/>
    <property type="project" value="UniProtKB-EC"/>
</dbReference>
<dbReference type="EC" id="4.2.99.18" evidence="2"/>
<evidence type="ECO:0000313" key="11">
    <source>
        <dbReference type="EMBL" id="HIS66059.1"/>
    </source>
</evidence>
<evidence type="ECO:0000256" key="4">
    <source>
        <dbReference type="ARBA" id="ARBA00022801"/>
    </source>
</evidence>
<dbReference type="Proteomes" id="UP000824001">
    <property type="component" value="Unassembled WGS sequence"/>
</dbReference>
<dbReference type="GO" id="GO:0006284">
    <property type="term" value="P:base-excision repair"/>
    <property type="evidence" value="ECO:0007669"/>
    <property type="project" value="InterPro"/>
</dbReference>
<accession>A0A9D1FBR5</accession>
<keyword evidence="6" id="KW-0456">Lyase</keyword>
<dbReference type="InterPro" id="IPR023170">
    <property type="entry name" value="HhH_base_excis_C"/>
</dbReference>
<dbReference type="SUPFAM" id="SSF55945">
    <property type="entry name" value="TATA-box binding protein-like"/>
    <property type="match status" value="1"/>
</dbReference>
<dbReference type="CDD" id="cd00056">
    <property type="entry name" value="ENDO3c"/>
    <property type="match status" value="1"/>
</dbReference>
<evidence type="ECO:0000256" key="7">
    <source>
        <dbReference type="ARBA" id="ARBA00023268"/>
    </source>
</evidence>
<dbReference type="AlphaFoldDB" id="A0A9D1FBR5"/>
<gene>
    <name evidence="11" type="ORF">IAC18_00715</name>
</gene>
<dbReference type="GO" id="GO:0008534">
    <property type="term" value="F:oxidized purine nucleobase lesion DNA N-glycosylase activity"/>
    <property type="evidence" value="ECO:0007669"/>
    <property type="project" value="InterPro"/>
</dbReference>
<dbReference type="InterPro" id="IPR003265">
    <property type="entry name" value="HhH-GPD_domain"/>
</dbReference>
<name>A0A9D1FBR5_9FIRM</name>
<dbReference type="Pfam" id="PF07934">
    <property type="entry name" value="OGG_N"/>
    <property type="match status" value="1"/>
</dbReference>
<dbReference type="Gene3D" id="1.10.1670.10">
    <property type="entry name" value="Helix-hairpin-Helix base-excision DNA repair enzymes (C-terminal)"/>
    <property type="match status" value="1"/>
</dbReference>
<comment type="catalytic activity">
    <reaction evidence="9">
        <text>2'-deoxyribonucleotide-(2'-deoxyribose 5'-phosphate)-2'-deoxyribonucleotide-DNA = a 3'-end 2'-deoxyribonucleotide-(2,3-dehydro-2,3-deoxyribose 5'-phosphate)-DNA + a 5'-end 5'-phospho-2'-deoxyribonucleoside-DNA + H(+)</text>
        <dbReference type="Rhea" id="RHEA:66592"/>
        <dbReference type="Rhea" id="RHEA-COMP:13180"/>
        <dbReference type="Rhea" id="RHEA-COMP:16897"/>
        <dbReference type="Rhea" id="RHEA-COMP:17067"/>
        <dbReference type="ChEBI" id="CHEBI:15378"/>
        <dbReference type="ChEBI" id="CHEBI:136412"/>
        <dbReference type="ChEBI" id="CHEBI:157695"/>
        <dbReference type="ChEBI" id="CHEBI:167181"/>
        <dbReference type="EC" id="4.2.99.18"/>
    </reaction>
</comment>
<evidence type="ECO:0000259" key="10">
    <source>
        <dbReference type="SMART" id="SM00478"/>
    </source>
</evidence>
<dbReference type="Gene3D" id="1.10.340.30">
    <property type="entry name" value="Hypothetical protein, domain 2"/>
    <property type="match status" value="1"/>
</dbReference>
<comment type="caution">
    <text evidence="11">The sequence shown here is derived from an EMBL/GenBank/DDBJ whole genome shotgun (WGS) entry which is preliminary data.</text>
</comment>
<evidence type="ECO:0000256" key="3">
    <source>
        <dbReference type="ARBA" id="ARBA00022763"/>
    </source>
</evidence>
<keyword evidence="5" id="KW-0234">DNA repair</keyword>